<feature type="transmembrane region" description="Helical" evidence="18">
    <location>
        <begin position="12"/>
        <end position="35"/>
    </location>
</feature>
<evidence type="ECO:0000256" key="6">
    <source>
        <dbReference type="ARBA" id="ARBA00022692"/>
    </source>
</evidence>
<protein>
    <recommendedName>
        <fullName evidence="3">Membrane protein insertase YidC</fullName>
    </recommendedName>
    <alternativeName>
        <fullName evidence="15">Foldase YidC</fullName>
    </alternativeName>
    <alternativeName>
        <fullName evidence="14">Membrane integrase YidC</fullName>
    </alternativeName>
    <alternativeName>
        <fullName evidence="13">Membrane protein YidC</fullName>
    </alternativeName>
</protein>
<dbReference type="EMBL" id="MQSV01000001">
    <property type="protein sequence ID" value="OKL49418.1"/>
    <property type="molecule type" value="Genomic_DNA"/>
</dbReference>
<feature type="domain" description="Membrane insertase YidC/Oxa/ALB C-terminal" evidence="19">
    <location>
        <begin position="43"/>
        <end position="267"/>
    </location>
</feature>
<feature type="compositionally biased region" description="Polar residues" evidence="17">
    <location>
        <begin position="370"/>
        <end position="385"/>
    </location>
</feature>
<feature type="region of interest" description="Disordered" evidence="17">
    <location>
        <begin position="347"/>
        <end position="451"/>
    </location>
</feature>
<accession>A0A1Q5PP93</accession>
<dbReference type="InterPro" id="IPR001708">
    <property type="entry name" value="YidC/ALB3/OXA1/COX18"/>
</dbReference>
<dbReference type="Pfam" id="PF02096">
    <property type="entry name" value="60KD_IMP"/>
    <property type="match status" value="1"/>
</dbReference>
<keyword evidence="21" id="KW-1185">Reference proteome</keyword>
<evidence type="ECO:0000256" key="15">
    <source>
        <dbReference type="ARBA" id="ARBA00033342"/>
    </source>
</evidence>
<evidence type="ECO:0000256" key="11">
    <source>
        <dbReference type="ARBA" id="ARBA00025034"/>
    </source>
</evidence>
<gene>
    <name evidence="20" type="ORF">BSR29_00130</name>
</gene>
<evidence type="ECO:0000256" key="14">
    <source>
        <dbReference type="ARBA" id="ARBA00033245"/>
    </source>
</evidence>
<evidence type="ECO:0000256" key="2">
    <source>
        <dbReference type="ARBA" id="ARBA00010527"/>
    </source>
</evidence>
<comment type="subcellular location">
    <subcellularLocation>
        <location evidence="1">Cell membrane</location>
        <topology evidence="1">Multi-pass membrane protein</topology>
    </subcellularLocation>
    <subcellularLocation>
        <location evidence="16">Membrane</location>
        <topology evidence="16">Multi-pass membrane protein</topology>
    </subcellularLocation>
</comment>
<dbReference type="GO" id="GO:0015031">
    <property type="term" value="P:protein transport"/>
    <property type="evidence" value="ECO:0007669"/>
    <property type="project" value="UniProtKB-KW"/>
</dbReference>
<feature type="compositionally biased region" description="Acidic residues" evidence="17">
    <location>
        <begin position="386"/>
        <end position="404"/>
    </location>
</feature>
<evidence type="ECO:0000256" key="12">
    <source>
        <dbReference type="ARBA" id="ARBA00026028"/>
    </source>
</evidence>
<organism evidence="20 21">
    <name type="scientific">Boudabousia liubingyangii</name>
    <dbReference type="NCBI Taxonomy" id="1921764"/>
    <lineage>
        <taxon>Bacteria</taxon>
        <taxon>Bacillati</taxon>
        <taxon>Actinomycetota</taxon>
        <taxon>Actinomycetes</taxon>
        <taxon>Actinomycetales</taxon>
        <taxon>Actinomycetaceae</taxon>
        <taxon>Boudabousia</taxon>
    </lineage>
</organism>
<dbReference type="GO" id="GO:0051205">
    <property type="term" value="P:protein insertion into membrane"/>
    <property type="evidence" value="ECO:0007669"/>
    <property type="project" value="TreeGrafter"/>
</dbReference>
<feature type="transmembrane region" description="Helical" evidence="18">
    <location>
        <begin position="41"/>
        <end position="62"/>
    </location>
</feature>
<proteinExistence type="inferred from homology"/>
<keyword evidence="8 18" id="KW-1133">Transmembrane helix</keyword>
<comment type="similarity">
    <text evidence="2">Belongs to the OXA1/ALB3/YidC family. Type 1 subfamily.</text>
</comment>
<keyword evidence="5" id="KW-1003">Cell membrane</keyword>
<dbReference type="NCBIfam" id="TIGR03592">
    <property type="entry name" value="yidC_oxa1_cterm"/>
    <property type="match status" value="1"/>
</dbReference>
<evidence type="ECO:0000256" key="17">
    <source>
        <dbReference type="SAM" id="MobiDB-lite"/>
    </source>
</evidence>
<dbReference type="STRING" id="1921764.BSR28_02350"/>
<dbReference type="OrthoDB" id="9780552at2"/>
<evidence type="ECO:0000256" key="10">
    <source>
        <dbReference type="ARBA" id="ARBA00023186"/>
    </source>
</evidence>
<keyword evidence="7" id="KW-0653">Protein transport</keyword>
<feature type="compositionally biased region" description="Basic and acidic residues" evidence="17">
    <location>
        <begin position="407"/>
        <end position="451"/>
    </location>
</feature>
<name>A0A1Q5PP93_9ACTO</name>
<dbReference type="GO" id="GO:0032977">
    <property type="term" value="F:membrane insertase activity"/>
    <property type="evidence" value="ECO:0007669"/>
    <property type="project" value="InterPro"/>
</dbReference>
<evidence type="ECO:0000256" key="13">
    <source>
        <dbReference type="ARBA" id="ARBA00031538"/>
    </source>
</evidence>
<evidence type="ECO:0000256" key="3">
    <source>
        <dbReference type="ARBA" id="ARBA00015325"/>
    </source>
</evidence>
<evidence type="ECO:0000313" key="21">
    <source>
        <dbReference type="Proteomes" id="UP000186785"/>
    </source>
</evidence>
<evidence type="ECO:0000256" key="8">
    <source>
        <dbReference type="ARBA" id="ARBA00022989"/>
    </source>
</evidence>
<reference evidence="20 21" key="1">
    <citation type="submission" date="2016-11" db="EMBL/GenBank/DDBJ databases">
        <title>Actinomyces gypaetusis sp. nov. isolated from the vulture Gypaetus barbatus in Qinghai Tibet Plateau China.</title>
        <authorList>
            <person name="Meng X."/>
        </authorList>
    </citation>
    <scope>NUCLEOTIDE SEQUENCE [LARGE SCALE GENOMIC DNA]</scope>
    <source>
        <strain evidence="20 21">VUL4_2</strain>
    </source>
</reference>
<dbReference type="InterPro" id="IPR028055">
    <property type="entry name" value="YidC/Oxa/ALB_C"/>
</dbReference>
<comment type="function">
    <text evidence="11">Required for the insertion and/or proper folding and/or complex formation of integral membrane proteins into the membrane. Involved in integration of membrane proteins that insert both dependently and independently of the Sec translocase complex, as well as at least some lipoproteins. Aids folding of multispanning membrane proteins.</text>
</comment>
<dbReference type="NCBIfam" id="NF002350">
    <property type="entry name" value="PRK01315.1"/>
    <property type="match status" value="1"/>
</dbReference>
<evidence type="ECO:0000259" key="19">
    <source>
        <dbReference type="Pfam" id="PF02096"/>
    </source>
</evidence>
<evidence type="ECO:0000256" key="9">
    <source>
        <dbReference type="ARBA" id="ARBA00023136"/>
    </source>
</evidence>
<dbReference type="AlphaFoldDB" id="A0A1Q5PP93"/>
<evidence type="ECO:0000256" key="4">
    <source>
        <dbReference type="ARBA" id="ARBA00022448"/>
    </source>
</evidence>
<keyword evidence="10" id="KW-0143">Chaperone</keyword>
<feature type="transmembrane region" description="Helical" evidence="18">
    <location>
        <begin position="230"/>
        <end position="254"/>
    </location>
</feature>
<evidence type="ECO:0000256" key="7">
    <source>
        <dbReference type="ARBA" id="ARBA00022927"/>
    </source>
</evidence>
<dbReference type="PANTHER" id="PTHR12428">
    <property type="entry name" value="OXA1"/>
    <property type="match status" value="1"/>
</dbReference>
<evidence type="ECO:0000256" key="5">
    <source>
        <dbReference type="ARBA" id="ARBA00022475"/>
    </source>
</evidence>
<keyword evidence="9 18" id="KW-0472">Membrane</keyword>
<feature type="transmembrane region" description="Helical" evidence="18">
    <location>
        <begin position="189"/>
        <end position="210"/>
    </location>
</feature>
<comment type="caution">
    <text evidence="20">The sequence shown here is derived from an EMBL/GenBank/DDBJ whole genome shotgun (WGS) entry which is preliminary data.</text>
</comment>
<evidence type="ECO:0000256" key="18">
    <source>
        <dbReference type="SAM" id="Phobius"/>
    </source>
</evidence>
<dbReference type="GO" id="GO:0005886">
    <property type="term" value="C:plasma membrane"/>
    <property type="evidence" value="ECO:0007669"/>
    <property type="project" value="UniProtKB-SubCell"/>
</dbReference>
<evidence type="ECO:0000256" key="1">
    <source>
        <dbReference type="ARBA" id="ARBA00004651"/>
    </source>
</evidence>
<keyword evidence="4" id="KW-0813">Transport</keyword>
<evidence type="ECO:0000256" key="16">
    <source>
        <dbReference type="RuleBase" id="RU003945"/>
    </source>
</evidence>
<dbReference type="InterPro" id="IPR047196">
    <property type="entry name" value="YidC_ALB_C"/>
</dbReference>
<keyword evidence="6 16" id="KW-0812">Transmembrane</keyword>
<comment type="subunit">
    <text evidence="12">Interacts with the Sec translocase complex via SecD. Specifically interacts with transmembrane segments of nascent integral membrane proteins during membrane integration.</text>
</comment>
<evidence type="ECO:0000313" key="20">
    <source>
        <dbReference type="EMBL" id="OKL49418.1"/>
    </source>
</evidence>
<sequence length="451" mass="50657">MITSYGWYDTVLYPLKWIVAWVMVIIHKFLTLIGIPNGPGIGWILSIVLLTVAVRLAIFPLFTKQIRSQRAMQALAPEIKKLQARYKGKNDTASKQAQQQELMALYKEHGTSPFASCLPILVQIPIFTALFRVLAATAGIETGDYTKASGRTSIGPLDKAMAIDINSTKLFGANMIETFSTAATNQSKIVIGVLILIMVLTQFFTMRQISVKNMPASALEGPQANVQKTMMYIMPLFIGMTGFFFQVGLLLYMLTTNFFTLGQQLWAISAMPTPGSEAYKKWHAKQQAKYDTFFTQVTAEYDQKLANVGADQQVTDLEAAREELIIERDEKLRLERVRLGLEEKNKKVEVQTQTGPRVQPTRKPRAARKNSGNPAKNQRSQQNAQDDYDAELDANGQDSEEGLSAEEIARRRAERRAAERARKAAQREAKMKAREERLRKQGRRPGDMELG</sequence>
<dbReference type="CDD" id="cd20070">
    <property type="entry name" value="5TM_YidC_Alb3"/>
    <property type="match status" value="1"/>
</dbReference>
<dbReference type="Proteomes" id="UP000186785">
    <property type="component" value="Unassembled WGS sequence"/>
</dbReference>
<dbReference type="PANTHER" id="PTHR12428:SF65">
    <property type="entry name" value="CYTOCHROME C OXIDASE ASSEMBLY PROTEIN COX18, MITOCHONDRIAL"/>
    <property type="match status" value="1"/>
</dbReference>